<evidence type="ECO:0000313" key="2">
    <source>
        <dbReference type="Proteomes" id="UP000507245"/>
    </source>
</evidence>
<evidence type="ECO:0000313" key="1">
    <source>
        <dbReference type="EMBL" id="CAB4316796.1"/>
    </source>
</evidence>
<protein>
    <submittedName>
        <fullName evidence="1">Uncharacterized protein</fullName>
    </submittedName>
</protein>
<accession>A0A6J5XS69</accession>
<gene>
    <name evidence="1" type="ORF">ORAREDHAP_LOCUS43065</name>
</gene>
<organism evidence="1 2">
    <name type="scientific">Prunus armeniaca</name>
    <name type="common">Apricot</name>
    <name type="synonym">Armeniaca vulgaris</name>
    <dbReference type="NCBI Taxonomy" id="36596"/>
    <lineage>
        <taxon>Eukaryota</taxon>
        <taxon>Viridiplantae</taxon>
        <taxon>Streptophyta</taxon>
        <taxon>Embryophyta</taxon>
        <taxon>Tracheophyta</taxon>
        <taxon>Spermatophyta</taxon>
        <taxon>Magnoliopsida</taxon>
        <taxon>eudicotyledons</taxon>
        <taxon>Gunneridae</taxon>
        <taxon>Pentapetalae</taxon>
        <taxon>rosids</taxon>
        <taxon>fabids</taxon>
        <taxon>Rosales</taxon>
        <taxon>Rosaceae</taxon>
        <taxon>Amygdaloideae</taxon>
        <taxon>Amygdaleae</taxon>
        <taxon>Prunus</taxon>
    </lineage>
</organism>
<reference evidence="2" key="1">
    <citation type="journal article" date="2020" name="Genome Biol.">
        <title>Gamete binning: chromosome-level and haplotype-resolved genome assembly enabled by high-throughput single-cell sequencing of gamete genomes.</title>
        <authorList>
            <person name="Campoy J.A."/>
            <person name="Sun H."/>
            <person name="Goel M."/>
            <person name="Jiao W.-B."/>
            <person name="Folz-Donahue K."/>
            <person name="Wang N."/>
            <person name="Rubio M."/>
            <person name="Liu C."/>
            <person name="Kukat C."/>
            <person name="Ruiz D."/>
            <person name="Huettel B."/>
            <person name="Schneeberger K."/>
        </authorList>
    </citation>
    <scope>NUCLEOTIDE SEQUENCE [LARGE SCALE GENOMIC DNA]</scope>
    <source>
        <strain evidence="2">cv. Rojo Pasion</strain>
    </source>
</reference>
<sequence>MVEVERKEGKKGQFADADSNRFPVSATSAISCSPSGHPHPRVVLVFLNLCAQGPVQLVLNYQEKPQGKWRVNGMKFRKFPYT</sequence>
<keyword evidence="2" id="KW-1185">Reference proteome</keyword>
<name>A0A6J5XS69_PRUAR</name>
<dbReference type="PROSITE" id="PS51257">
    <property type="entry name" value="PROKAR_LIPOPROTEIN"/>
    <property type="match status" value="1"/>
</dbReference>
<dbReference type="Proteomes" id="UP000507245">
    <property type="component" value="Unassembled WGS sequence"/>
</dbReference>
<proteinExistence type="predicted"/>
<dbReference type="AlphaFoldDB" id="A0A6J5XS69"/>
<dbReference type="OrthoDB" id="10455079at2759"/>
<dbReference type="EMBL" id="CAEKKB010000007">
    <property type="protein sequence ID" value="CAB4316796.1"/>
    <property type="molecule type" value="Genomic_DNA"/>
</dbReference>